<gene>
    <name evidence="1" type="ORF">MPLG2_2734</name>
</gene>
<evidence type="ECO:0000313" key="2">
    <source>
        <dbReference type="Proteomes" id="UP000238164"/>
    </source>
</evidence>
<name>A0A2N9JI63_9ACTN</name>
<dbReference type="AlphaFoldDB" id="A0A2N9JI63"/>
<dbReference type="KEGG" id="mgg:MPLG2_2734"/>
<organism evidence="1 2">
    <name type="scientific">Micropruina glycogenica</name>
    <dbReference type="NCBI Taxonomy" id="75385"/>
    <lineage>
        <taxon>Bacteria</taxon>
        <taxon>Bacillati</taxon>
        <taxon>Actinomycetota</taxon>
        <taxon>Actinomycetes</taxon>
        <taxon>Propionibacteriales</taxon>
        <taxon>Nocardioidaceae</taxon>
        <taxon>Micropruina</taxon>
    </lineage>
</organism>
<reference evidence="1 2" key="1">
    <citation type="submission" date="2018-02" db="EMBL/GenBank/DDBJ databases">
        <authorList>
            <person name="Cohen D.B."/>
            <person name="Kent A.D."/>
        </authorList>
    </citation>
    <scope>NUCLEOTIDE SEQUENCE [LARGE SCALE GENOMIC DNA]</scope>
    <source>
        <strain evidence="1">1</strain>
    </source>
</reference>
<dbReference type="EMBL" id="LT985188">
    <property type="protein sequence ID" value="SPD87764.1"/>
    <property type="molecule type" value="Genomic_DNA"/>
</dbReference>
<sequence>MQPLSKTALAEALWPVLLAKIDAALAEGSPMPDFAEVVDHAARFAGEAMDRRWVLDRTHAD</sequence>
<accession>A0A2N9JI63</accession>
<proteinExistence type="predicted"/>
<keyword evidence="2" id="KW-1185">Reference proteome</keyword>
<protein>
    <submittedName>
        <fullName evidence="1">Uncharacterized protein</fullName>
    </submittedName>
</protein>
<evidence type="ECO:0000313" key="1">
    <source>
        <dbReference type="EMBL" id="SPD87764.1"/>
    </source>
</evidence>
<dbReference type="Proteomes" id="UP000238164">
    <property type="component" value="Chromosome 1"/>
</dbReference>